<dbReference type="Proteomes" id="UP000584663">
    <property type="component" value="Unassembled WGS sequence"/>
</dbReference>
<evidence type="ECO:0000313" key="8">
    <source>
        <dbReference type="Proteomes" id="UP000584663"/>
    </source>
</evidence>
<keyword evidence="8" id="KW-1185">Reference proteome</keyword>
<organism evidence="7 9">
    <name type="scientific">Sphingomonas yabuuchiae</name>
    <dbReference type="NCBI Taxonomy" id="172044"/>
    <lineage>
        <taxon>Bacteria</taxon>
        <taxon>Pseudomonadati</taxon>
        <taxon>Pseudomonadota</taxon>
        <taxon>Alphaproteobacteria</taxon>
        <taxon>Sphingomonadales</taxon>
        <taxon>Sphingomonadaceae</taxon>
        <taxon>Sphingomonas</taxon>
    </lineage>
</organism>
<gene>
    <name evidence="6" type="ORF">GGQ89_002945</name>
    <name evidence="7" type="ORF">JYA60_03000</name>
</gene>
<proteinExistence type="predicted"/>
<protein>
    <submittedName>
        <fullName evidence="6">NTE family protein</fullName>
    </submittedName>
    <submittedName>
        <fullName evidence="7">Patatin-like phospholipase family protein</fullName>
    </submittedName>
</protein>
<feature type="short sequence motif" description="GXGXXG" evidence="4">
    <location>
        <begin position="22"/>
        <end position="27"/>
    </location>
</feature>
<dbReference type="Pfam" id="PF01734">
    <property type="entry name" value="Patatin"/>
    <property type="match status" value="1"/>
</dbReference>
<dbReference type="PANTHER" id="PTHR14226:SF78">
    <property type="entry name" value="SLR0060 PROTEIN"/>
    <property type="match status" value="1"/>
</dbReference>
<evidence type="ECO:0000256" key="1">
    <source>
        <dbReference type="ARBA" id="ARBA00022801"/>
    </source>
</evidence>
<evidence type="ECO:0000256" key="2">
    <source>
        <dbReference type="ARBA" id="ARBA00022963"/>
    </source>
</evidence>
<comment type="caution">
    <text evidence="7">The sequence shown here is derived from an EMBL/GenBank/DDBJ whole genome shotgun (WGS) entry which is preliminary data.</text>
</comment>
<dbReference type="SUPFAM" id="SSF52151">
    <property type="entry name" value="FabD/lysophospholipase-like"/>
    <property type="match status" value="1"/>
</dbReference>
<dbReference type="EMBL" id="JACHNX010000013">
    <property type="protein sequence ID" value="MBB4610711.1"/>
    <property type="molecule type" value="Genomic_DNA"/>
</dbReference>
<reference evidence="6 8" key="1">
    <citation type="submission" date="2020-08" db="EMBL/GenBank/DDBJ databases">
        <title>Genomic Encyclopedia of Type Strains, Phase IV (KMG-IV): sequencing the most valuable type-strain genomes for metagenomic binning, comparative biology and taxonomic classification.</title>
        <authorList>
            <person name="Goeker M."/>
        </authorList>
    </citation>
    <scope>NUCLEOTIDE SEQUENCE [LARGE SCALE GENOMIC DNA]</scope>
    <source>
        <strain evidence="6 8">DSM 14562</strain>
    </source>
</reference>
<feature type="short sequence motif" description="DGA/G" evidence="4">
    <location>
        <begin position="200"/>
        <end position="202"/>
    </location>
</feature>
<feature type="short sequence motif" description="GXSXG" evidence="4">
    <location>
        <begin position="49"/>
        <end position="53"/>
    </location>
</feature>
<evidence type="ECO:0000259" key="5">
    <source>
        <dbReference type="PROSITE" id="PS51635"/>
    </source>
</evidence>
<dbReference type="Proteomes" id="UP000704529">
    <property type="component" value="Unassembled WGS sequence"/>
</dbReference>
<dbReference type="RefSeq" id="WP_184106190.1">
    <property type="nucleotide sequence ID" value="NZ_JACHNX010000013.1"/>
</dbReference>
<evidence type="ECO:0000313" key="6">
    <source>
        <dbReference type="EMBL" id="MBB4610711.1"/>
    </source>
</evidence>
<reference evidence="7" key="2">
    <citation type="submission" date="2021-01" db="EMBL/GenBank/DDBJ databases">
        <title>Genome Sequencing of Type Strains.</title>
        <authorList>
            <person name="Lemaire J.F."/>
            <person name="Inderbitzin P."/>
            <person name="Collins S.B."/>
            <person name="Wespe N."/>
            <person name="Knight-Connoni V."/>
        </authorList>
    </citation>
    <scope>NUCLEOTIDE SEQUENCE</scope>
    <source>
        <strain evidence="7">DSM 14562</strain>
    </source>
</reference>
<keyword evidence="3 4" id="KW-0443">Lipid metabolism</keyword>
<accession>A0AA40ZY66</accession>
<dbReference type="PROSITE" id="PS51635">
    <property type="entry name" value="PNPLA"/>
    <property type="match status" value="1"/>
</dbReference>
<evidence type="ECO:0000256" key="3">
    <source>
        <dbReference type="ARBA" id="ARBA00023098"/>
    </source>
</evidence>
<dbReference type="InterPro" id="IPR016035">
    <property type="entry name" value="Acyl_Trfase/lysoPLipase"/>
</dbReference>
<evidence type="ECO:0000313" key="7">
    <source>
        <dbReference type="EMBL" id="MBN3557199.1"/>
    </source>
</evidence>
<evidence type="ECO:0000313" key="9">
    <source>
        <dbReference type="Proteomes" id="UP000704529"/>
    </source>
</evidence>
<dbReference type="InterPro" id="IPR050301">
    <property type="entry name" value="NTE"/>
</dbReference>
<dbReference type="GO" id="GO:0016787">
    <property type="term" value="F:hydrolase activity"/>
    <property type="evidence" value="ECO:0007669"/>
    <property type="project" value="UniProtKB-UniRule"/>
</dbReference>
<feature type="active site" description="Nucleophile" evidence="4">
    <location>
        <position position="51"/>
    </location>
</feature>
<sequence length="351" mass="37139">MSECRSSSSDTSKPRLALALQGGGAHGAYGWGVLERLLEEDIEIVAVSGASAGALNGTALVAGLADGGRAGALAGLERLWKAVADGSPLRPFDHQWGGPLFEPWFRRSLELSKMMGRYVAHLSPQLREMRALRRVVASSIDLNALTRDTALPLYIAATAVSNGAARLFGNDEITVDAIMASACLPDLFAAVTIDGEDYWDGGFSANPALEPLIFDGHGATDLLIVQITPFAVEDAPTSLGGIIGRMSDIGFNACLLRDLKALTEIQTIARTARSSDPAMQALAATNLHMMPAPPALAERGSASKLDTRWSKLQELRALGRATADAWLDGNADQFRRSSTLTDDDLPEAVAA</sequence>
<dbReference type="EMBL" id="JAFHKU010000109">
    <property type="protein sequence ID" value="MBN3557199.1"/>
    <property type="molecule type" value="Genomic_DNA"/>
</dbReference>
<dbReference type="InterPro" id="IPR002641">
    <property type="entry name" value="PNPLA_dom"/>
</dbReference>
<name>A0AA40ZY66_9SPHN</name>
<dbReference type="Gene3D" id="3.40.1090.10">
    <property type="entry name" value="Cytosolic phospholipase A2 catalytic domain"/>
    <property type="match status" value="2"/>
</dbReference>
<evidence type="ECO:0000256" key="4">
    <source>
        <dbReference type="PROSITE-ProRule" id="PRU01161"/>
    </source>
</evidence>
<dbReference type="GO" id="GO:0016042">
    <property type="term" value="P:lipid catabolic process"/>
    <property type="evidence" value="ECO:0007669"/>
    <property type="project" value="UniProtKB-UniRule"/>
</dbReference>
<dbReference type="AlphaFoldDB" id="A0AA40ZY66"/>
<keyword evidence="2 4" id="KW-0442">Lipid degradation</keyword>
<feature type="domain" description="PNPLA" evidence="5">
    <location>
        <begin position="18"/>
        <end position="213"/>
    </location>
</feature>
<feature type="active site" description="Proton acceptor" evidence="4">
    <location>
        <position position="200"/>
    </location>
</feature>
<keyword evidence="1 4" id="KW-0378">Hydrolase</keyword>
<dbReference type="PANTHER" id="PTHR14226">
    <property type="entry name" value="NEUROPATHY TARGET ESTERASE/SWISS CHEESE D.MELANOGASTER"/>
    <property type="match status" value="1"/>
</dbReference>